<evidence type="ECO:0000313" key="2">
    <source>
        <dbReference type="Proteomes" id="UP000814033"/>
    </source>
</evidence>
<gene>
    <name evidence="1" type="ORF">FA95DRAFT_1582830</name>
</gene>
<dbReference type="EMBL" id="MU275913">
    <property type="protein sequence ID" value="KAI0046974.1"/>
    <property type="molecule type" value="Genomic_DNA"/>
</dbReference>
<reference evidence="1" key="1">
    <citation type="submission" date="2021-02" db="EMBL/GenBank/DDBJ databases">
        <authorList>
            <consortium name="DOE Joint Genome Institute"/>
            <person name="Ahrendt S."/>
            <person name="Looney B.P."/>
            <person name="Miyauchi S."/>
            <person name="Morin E."/>
            <person name="Drula E."/>
            <person name="Courty P.E."/>
            <person name="Chicoki N."/>
            <person name="Fauchery L."/>
            <person name="Kohler A."/>
            <person name="Kuo A."/>
            <person name="Labutti K."/>
            <person name="Pangilinan J."/>
            <person name="Lipzen A."/>
            <person name="Riley R."/>
            <person name="Andreopoulos W."/>
            <person name="He G."/>
            <person name="Johnson J."/>
            <person name="Barry K.W."/>
            <person name="Grigoriev I.V."/>
            <person name="Nagy L."/>
            <person name="Hibbett D."/>
            <person name="Henrissat B."/>
            <person name="Matheny P.B."/>
            <person name="Labbe J."/>
            <person name="Martin F."/>
        </authorList>
    </citation>
    <scope>NUCLEOTIDE SEQUENCE</scope>
    <source>
        <strain evidence="1">FP105234-sp</strain>
    </source>
</reference>
<keyword evidence="1" id="KW-0413">Isomerase</keyword>
<reference evidence="1" key="2">
    <citation type="journal article" date="2022" name="New Phytol.">
        <title>Evolutionary transition to the ectomycorrhizal habit in the genomes of a hyperdiverse lineage of mushroom-forming fungi.</title>
        <authorList>
            <person name="Looney B."/>
            <person name="Miyauchi S."/>
            <person name="Morin E."/>
            <person name="Drula E."/>
            <person name="Courty P.E."/>
            <person name="Kohler A."/>
            <person name="Kuo A."/>
            <person name="LaButti K."/>
            <person name="Pangilinan J."/>
            <person name="Lipzen A."/>
            <person name="Riley R."/>
            <person name="Andreopoulos W."/>
            <person name="He G."/>
            <person name="Johnson J."/>
            <person name="Nolan M."/>
            <person name="Tritt A."/>
            <person name="Barry K.W."/>
            <person name="Grigoriev I.V."/>
            <person name="Nagy L.G."/>
            <person name="Hibbett D."/>
            <person name="Henrissat B."/>
            <person name="Matheny P.B."/>
            <person name="Labbe J."/>
            <person name="Martin F.M."/>
        </authorList>
    </citation>
    <scope>NUCLEOTIDE SEQUENCE</scope>
    <source>
        <strain evidence="1">FP105234-sp</strain>
    </source>
</reference>
<keyword evidence="2" id="KW-1185">Reference proteome</keyword>
<sequence length="349" mass="36034">MVNFTILAGGYSTFVASYLFNAAAPSLTLLAQSPTGANPSWISPHPTNASILYAVNENSPGALQAFTVGAQGVLSSAQGQIGSQGNSPAYAAALSSGQVAVMNYDSGNGLIVPTTDALGFSSAESLITFPASVSHPHMALQHEAEVLVPDLGADTIWRLVEDGSPGVWKIQGQIPQPTGSGPRHIAIFNGTLYTVHELASTLTAQPLPAAPNGTSTISTQLSTVPPNNLTAPMWAAAEIAIPPPTAAFPVAYVYVSNRNTGSTTDARGDTIAIFKTSPELELVAQVYTGLQQVRGMQVGGEDGEFIVAGGVVGTGGVVVFRRTQGGAALEEVARNTDVPTRTSFVWGSW</sequence>
<organism evidence="1 2">
    <name type="scientific">Auriscalpium vulgare</name>
    <dbReference type="NCBI Taxonomy" id="40419"/>
    <lineage>
        <taxon>Eukaryota</taxon>
        <taxon>Fungi</taxon>
        <taxon>Dikarya</taxon>
        <taxon>Basidiomycota</taxon>
        <taxon>Agaricomycotina</taxon>
        <taxon>Agaricomycetes</taxon>
        <taxon>Russulales</taxon>
        <taxon>Auriscalpiaceae</taxon>
        <taxon>Auriscalpium</taxon>
    </lineage>
</organism>
<proteinExistence type="predicted"/>
<dbReference type="Proteomes" id="UP000814033">
    <property type="component" value="Unassembled WGS sequence"/>
</dbReference>
<accession>A0ACB8RRR3</accession>
<protein>
    <submittedName>
        <fullName evidence="1">Isomerase YbhE</fullName>
    </submittedName>
</protein>
<comment type="caution">
    <text evidence="1">The sequence shown here is derived from an EMBL/GenBank/DDBJ whole genome shotgun (WGS) entry which is preliminary data.</text>
</comment>
<name>A0ACB8RRR3_9AGAM</name>
<evidence type="ECO:0000313" key="1">
    <source>
        <dbReference type="EMBL" id="KAI0046974.1"/>
    </source>
</evidence>